<dbReference type="InterPro" id="IPR003591">
    <property type="entry name" value="Leu-rich_rpt_typical-subtyp"/>
</dbReference>
<evidence type="ECO:0000256" key="2">
    <source>
        <dbReference type="ARBA" id="ARBA00009592"/>
    </source>
</evidence>
<dbReference type="InterPro" id="IPR046956">
    <property type="entry name" value="RLP23-like"/>
</dbReference>
<keyword evidence="14" id="KW-1185">Reference proteome</keyword>
<dbReference type="EMBL" id="DUZY01000002">
    <property type="protein sequence ID" value="DAD29675.1"/>
    <property type="molecule type" value="Genomic_DNA"/>
</dbReference>
<protein>
    <recommendedName>
        <fullName evidence="12">Leucine-rich repeat-containing N-terminal plant-type domain-containing protein</fullName>
    </recommendedName>
</protein>
<sequence>MSAAEMMRTFNVVGWALLIIYLLSRVSVCHGAATGCSESDRKALIDFRSGIVDPEGRLHSWQGSECCQWSGVRCDNKTGAVTAIDLHNPHPYDPYSSVWYGFWNLSGRIGPSLLRLKSLRYLDLSLNTFQGIPIPDFLGSLKELRYLNLSNAGFSGAIPANIGNLTKLQYLDLTSVSNVLNDFNPQLIAADIQWVTGLASLRHLALNGVNLSSVESNWVQVLNMLPSLTELHLSSCSLPGSISSIQPVNFTLLKVSYRLSSNSFSMKILNWIVNVSSLVYVDVGDITGLYGRTPLGFSKLPNLRYLDLSMNNLSASCPQLLGGSWARIEILKLFGNRIHSKIPSSLGNMTSLDELDLSNNNIKGGIPSSIGKLCNLKSLELSNNNLDGVLPEFVQRTENYCRSGGSPLPNLISMRMSSNRLVGSLPDWRAS</sequence>
<keyword evidence="4" id="KW-0433">Leucine-rich repeat</keyword>
<feature type="signal peptide" evidence="11">
    <location>
        <begin position="1"/>
        <end position="31"/>
    </location>
</feature>
<comment type="caution">
    <text evidence="13">The sequence shown here is derived from an EMBL/GenBank/DDBJ whole genome shotgun (WGS) entry which is preliminary data.</text>
</comment>
<dbReference type="SMART" id="SM00369">
    <property type="entry name" value="LRR_TYP"/>
    <property type="match status" value="7"/>
</dbReference>
<keyword evidence="9" id="KW-0472">Membrane</keyword>
<evidence type="ECO:0000313" key="14">
    <source>
        <dbReference type="Proteomes" id="UP000607653"/>
    </source>
</evidence>
<evidence type="ECO:0000256" key="8">
    <source>
        <dbReference type="ARBA" id="ARBA00022989"/>
    </source>
</evidence>
<evidence type="ECO:0000256" key="11">
    <source>
        <dbReference type="SAM" id="SignalP"/>
    </source>
</evidence>
<evidence type="ECO:0000256" key="7">
    <source>
        <dbReference type="ARBA" id="ARBA00022737"/>
    </source>
</evidence>
<name>A0A822YFD9_NELNU</name>
<dbReference type="InterPro" id="IPR013210">
    <property type="entry name" value="LRR_N_plant-typ"/>
</dbReference>
<dbReference type="Proteomes" id="UP000607653">
    <property type="component" value="Unassembled WGS sequence"/>
</dbReference>
<keyword evidence="5" id="KW-0812">Transmembrane</keyword>
<evidence type="ECO:0000256" key="5">
    <source>
        <dbReference type="ARBA" id="ARBA00022692"/>
    </source>
</evidence>
<dbReference type="InterPro" id="IPR001611">
    <property type="entry name" value="Leu-rich_rpt"/>
</dbReference>
<keyword evidence="10" id="KW-0325">Glycoprotein</keyword>
<dbReference type="PANTHER" id="PTHR48063:SF16">
    <property type="entry name" value="LRR RECEPTOR-LIKE SERINE_THREONINE-PROTEIN KINASE GSO1"/>
    <property type="match status" value="1"/>
</dbReference>
<proteinExistence type="inferred from homology"/>
<evidence type="ECO:0000256" key="4">
    <source>
        <dbReference type="ARBA" id="ARBA00022614"/>
    </source>
</evidence>
<comment type="similarity">
    <text evidence="2">Belongs to the RLP family.</text>
</comment>
<keyword evidence="3" id="KW-1003">Cell membrane</keyword>
<dbReference type="SUPFAM" id="SSF52058">
    <property type="entry name" value="L domain-like"/>
    <property type="match status" value="1"/>
</dbReference>
<dbReference type="Gene3D" id="3.80.10.10">
    <property type="entry name" value="Ribonuclease Inhibitor"/>
    <property type="match status" value="3"/>
</dbReference>
<dbReference type="Pfam" id="PF00560">
    <property type="entry name" value="LRR_1"/>
    <property type="match status" value="3"/>
</dbReference>
<dbReference type="FunFam" id="3.80.10.10:FF:000383">
    <property type="entry name" value="Leucine-rich repeat receptor protein kinase EMS1"/>
    <property type="match status" value="1"/>
</dbReference>
<dbReference type="GO" id="GO:0005886">
    <property type="term" value="C:plasma membrane"/>
    <property type="evidence" value="ECO:0007669"/>
    <property type="project" value="UniProtKB-SubCell"/>
</dbReference>
<evidence type="ECO:0000256" key="1">
    <source>
        <dbReference type="ARBA" id="ARBA00004251"/>
    </source>
</evidence>
<dbReference type="Pfam" id="PF13855">
    <property type="entry name" value="LRR_8"/>
    <property type="match status" value="1"/>
</dbReference>
<evidence type="ECO:0000313" key="13">
    <source>
        <dbReference type="EMBL" id="DAD29675.1"/>
    </source>
</evidence>
<evidence type="ECO:0000259" key="12">
    <source>
        <dbReference type="Pfam" id="PF08263"/>
    </source>
</evidence>
<keyword evidence="8" id="KW-1133">Transmembrane helix</keyword>
<keyword evidence="7" id="KW-0677">Repeat</keyword>
<evidence type="ECO:0000256" key="10">
    <source>
        <dbReference type="ARBA" id="ARBA00023180"/>
    </source>
</evidence>
<feature type="domain" description="Leucine-rich repeat-containing N-terminal plant-type" evidence="12">
    <location>
        <begin position="38"/>
        <end position="75"/>
    </location>
</feature>
<comment type="subcellular location">
    <subcellularLocation>
        <location evidence="1">Cell membrane</location>
        <topology evidence="1">Single-pass type I membrane protein</topology>
    </subcellularLocation>
</comment>
<dbReference type="InterPro" id="IPR032675">
    <property type="entry name" value="LRR_dom_sf"/>
</dbReference>
<reference evidence="13 14" key="1">
    <citation type="journal article" date="2020" name="Mol. Biol. Evol.">
        <title>Distinct Expression and Methylation Patterns for Genes with Different Fates following a Single Whole-Genome Duplication in Flowering Plants.</title>
        <authorList>
            <person name="Shi T."/>
            <person name="Rahmani R.S."/>
            <person name="Gugger P.F."/>
            <person name="Wang M."/>
            <person name="Li H."/>
            <person name="Zhang Y."/>
            <person name="Li Z."/>
            <person name="Wang Q."/>
            <person name="Van de Peer Y."/>
            <person name="Marchal K."/>
            <person name="Chen J."/>
        </authorList>
    </citation>
    <scope>NUCLEOTIDE SEQUENCE [LARGE SCALE GENOMIC DNA]</scope>
    <source>
        <tissue evidence="13">Leaf</tissue>
    </source>
</reference>
<evidence type="ECO:0000256" key="9">
    <source>
        <dbReference type="ARBA" id="ARBA00023136"/>
    </source>
</evidence>
<feature type="chain" id="PRO_5032568666" description="Leucine-rich repeat-containing N-terminal plant-type domain-containing protein" evidence="11">
    <location>
        <begin position="32"/>
        <end position="431"/>
    </location>
</feature>
<evidence type="ECO:0000256" key="3">
    <source>
        <dbReference type="ARBA" id="ARBA00022475"/>
    </source>
</evidence>
<dbReference type="PRINTS" id="PR00019">
    <property type="entry name" value="LEURICHRPT"/>
</dbReference>
<organism evidence="13 14">
    <name type="scientific">Nelumbo nucifera</name>
    <name type="common">Sacred lotus</name>
    <dbReference type="NCBI Taxonomy" id="4432"/>
    <lineage>
        <taxon>Eukaryota</taxon>
        <taxon>Viridiplantae</taxon>
        <taxon>Streptophyta</taxon>
        <taxon>Embryophyta</taxon>
        <taxon>Tracheophyta</taxon>
        <taxon>Spermatophyta</taxon>
        <taxon>Magnoliopsida</taxon>
        <taxon>Proteales</taxon>
        <taxon>Nelumbonaceae</taxon>
        <taxon>Nelumbo</taxon>
    </lineage>
</organism>
<gene>
    <name evidence="13" type="ORF">HUJ06_031143</name>
</gene>
<dbReference type="PANTHER" id="PTHR48063">
    <property type="entry name" value="LRR RECEPTOR-LIKE KINASE"/>
    <property type="match status" value="1"/>
</dbReference>
<evidence type="ECO:0000256" key="6">
    <source>
        <dbReference type="ARBA" id="ARBA00022729"/>
    </source>
</evidence>
<keyword evidence="6 11" id="KW-0732">Signal</keyword>
<dbReference type="AlphaFoldDB" id="A0A822YFD9"/>
<dbReference type="Pfam" id="PF08263">
    <property type="entry name" value="LRRNT_2"/>
    <property type="match status" value="1"/>
</dbReference>
<accession>A0A822YFD9</accession>